<keyword evidence="1" id="KW-0645">Protease</keyword>
<reference evidence="4" key="1">
    <citation type="submission" date="2020-01" db="EMBL/GenBank/DDBJ databases">
        <authorList>
            <person name="Mishra B."/>
        </authorList>
    </citation>
    <scope>NUCLEOTIDE SEQUENCE [LARGE SCALE GENOMIC DNA]</scope>
</reference>
<feature type="compositionally biased region" description="Polar residues" evidence="2">
    <location>
        <begin position="459"/>
        <end position="469"/>
    </location>
</feature>
<dbReference type="InterPro" id="IPR012337">
    <property type="entry name" value="RNaseH-like_sf"/>
</dbReference>
<dbReference type="Pfam" id="PF00665">
    <property type="entry name" value="rve"/>
    <property type="match status" value="1"/>
</dbReference>
<feature type="compositionally biased region" description="Low complexity" evidence="2">
    <location>
        <begin position="470"/>
        <end position="483"/>
    </location>
</feature>
<dbReference type="Pfam" id="PF22936">
    <property type="entry name" value="Pol_BBD"/>
    <property type="match status" value="1"/>
</dbReference>
<evidence type="ECO:0000256" key="1">
    <source>
        <dbReference type="ARBA" id="ARBA00022670"/>
    </source>
</evidence>
<dbReference type="Pfam" id="PF25597">
    <property type="entry name" value="SH3_retrovirus"/>
    <property type="match status" value="1"/>
</dbReference>
<dbReference type="GO" id="GO:0015074">
    <property type="term" value="P:DNA integration"/>
    <property type="evidence" value="ECO:0007669"/>
    <property type="project" value="InterPro"/>
</dbReference>
<dbReference type="InterPro" id="IPR057670">
    <property type="entry name" value="SH3_retrovirus"/>
</dbReference>
<sequence>MTSDLHNLSLHQPYQDPADVIIADGSTMPITHTGSISLPTQSRALHLNNVLYVPDIHKKLISVYRLCNANRVSVEFFPASFQVKDLSTGTPLLHGRTRDELYEWPINPSQVSAMFATPSSKATVSSWHSRLGHPASSILNTVISQFSLPVSKQFHKLLPCSDCFINKSHKIPFATSTITSSRTLEYLFSDVWSSPILSLDNFKYYVIFVDHYTRYTWLYPLKQKSHVKETFMAFKSFVENRFQTKIGTLYSDNGGEYVALRAYLATHGISHLTSPPHTPEHNRISERKHRHIVETGMTLLSTASVPKTYWPYAFAVAVYLINRLPTPILHLQSPYQKLFGVAPNYDKLRVFGCSCYPWMRPYNHHKLDDRSLRCVFLGYSNTQSAYYCLHILTGRIYTSRHVQFDESTFLFALPTLTEISTSDDIPPSTIGGHSPTTLPNSPSTPPANPCSDLHAAHSPPSSSVGTTQVSPLNSNSSSSPSTSERTAPQENGPQPTAQHPHPPNTQNSPSAHSHLNNPISPMAQIESSQTFSSSQSQTQSDASSSSSPTISPPPK</sequence>
<gene>
    <name evidence="4" type="ORF">MERR_LOCUS16258</name>
</gene>
<feature type="domain" description="Integrase catalytic" evidence="3">
    <location>
        <begin position="179"/>
        <end position="342"/>
    </location>
</feature>
<name>A0A6D2IJC6_9BRAS</name>
<dbReference type="Gene3D" id="3.30.420.10">
    <property type="entry name" value="Ribonuclease H-like superfamily/Ribonuclease H"/>
    <property type="match status" value="1"/>
</dbReference>
<evidence type="ECO:0000259" key="3">
    <source>
        <dbReference type="PROSITE" id="PS50994"/>
    </source>
</evidence>
<accession>A0A6D2IJC6</accession>
<dbReference type="GO" id="GO:0008233">
    <property type="term" value="F:peptidase activity"/>
    <property type="evidence" value="ECO:0007669"/>
    <property type="project" value="UniProtKB-KW"/>
</dbReference>
<feature type="compositionally biased region" description="Low complexity" evidence="2">
    <location>
        <begin position="527"/>
        <end position="549"/>
    </location>
</feature>
<comment type="caution">
    <text evidence="4">The sequence shown here is derived from an EMBL/GenBank/DDBJ whole genome shotgun (WGS) entry which is preliminary data.</text>
</comment>
<evidence type="ECO:0000313" key="4">
    <source>
        <dbReference type="EMBL" id="CAA7029023.1"/>
    </source>
</evidence>
<dbReference type="InterPro" id="IPR025724">
    <property type="entry name" value="GAG-pre-integrase_dom"/>
</dbReference>
<dbReference type="InterPro" id="IPR054722">
    <property type="entry name" value="PolX-like_BBD"/>
</dbReference>
<dbReference type="Pfam" id="PF13976">
    <property type="entry name" value="gag_pre-integrs"/>
    <property type="match status" value="1"/>
</dbReference>
<dbReference type="PANTHER" id="PTHR42648:SF26">
    <property type="entry name" value="INTEGRASE CATALYTIC DOMAIN-CONTAINING PROTEIN"/>
    <property type="match status" value="1"/>
</dbReference>
<evidence type="ECO:0000313" key="5">
    <source>
        <dbReference type="Proteomes" id="UP000467841"/>
    </source>
</evidence>
<proteinExistence type="predicted"/>
<protein>
    <recommendedName>
        <fullName evidence="3">Integrase catalytic domain-containing protein</fullName>
    </recommendedName>
</protein>
<dbReference type="PROSITE" id="PS50994">
    <property type="entry name" value="INTEGRASE"/>
    <property type="match status" value="1"/>
</dbReference>
<feature type="compositionally biased region" description="Polar residues" evidence="2">
    <location>
        <begin position="484"/>
        <end position="497"/>
    </location>
</feature>
<dbReference type="GO" id="GO:0006508">
    <property type="term" value="P:proteolysis"/>
    <property type="evidence" value="ECO:0007669"/>
    <property type="project" value="UniProtKB-KW"/>
</dbReference>
<dbReference type="GO" id="GO:0003676">
    <property type="term" value="F:nucleic acid binding"/>
    <property type="evidence" value="ECO:0007669"/>
    <property type="project" value="InterPro"/>
</dbReference>
<organism evidence="4 5">
    <name type="scientific">Microthlaspi erraticum</name>
    <dbReference type="NCBI Taxonomy" id="1685480"/>
    <lineage>
        <taxon>Eukaryota</taxon>
        <taxon>Viridiplantae</taxon>
        <taxon>Streptophyta</taxon>
        <taxon>Embryophyta</taxon>
        <taxon>Tracheophyta</taxon>
        <taxon>Spermatophyta</taxon>
        <taxon>Magnoliopsida</taxon>
        <taxon>eudicotyledons</taxon>
        <taxon>Gunneridae</taxon>
        <taxon>Pentapetalae</taxon>
        <taxon>rosids</taxon>
        <taxon>malvids</taxon>
        <taxon>Brassicales</taxon>
        <taxon>Brassicaceae</taxon>
        <taxon>Coluteocarpeae</taxon>
        <taxon>Microthlaspi</taxon>
    </lineage>
</organism>
<dbReference type="AlphaFoldDB" id="A0A6D2IJC6"/>
<dbReference type="InterPro" id="IPR036397">
    <property type="entry name" value="RNaseH_sf"/>
</dbReference>
<keyword evidence="5" id="KW-1185">Reference proteome</keyword>
<dbReference type="PANTHER" id="PTHR42648">
    <property type="entry name" value="TRANSPOSASE, PUTATIVE-RELATED"/>
    <property type="match status" value="1"/>
</dbReference>
<dbReference type="EMBL" id="CACVBM020001074">
    <property type="protein sequence ID" value="CAA7029023.1"/>
    <property type="molecule type" value="Genomic_DNA"/>
</dbReference>
<feature type="region of interest" description="Disordered" evidence="2">
    <location>
        <begin position="421"/>
        <end position="555"/>
    </location>
</feature>
<dbReference type="OrthoDB" id="1938465at2759"/>
<feature type="compositionally biased region" description="Polar residues" evidence="2">
    <location>
        <begin position="504"/>
        <end position="519"/>
    </location>
</feature>
<evidence type="ECO:0000256" key="2">
    <source>
        <dbReference type="SAM" id="MobiDB-lite"/>
    </source>
</evidence>
<dbReference type="InterPro" id="IPR039537">
    <property type="entry name" value="Retrotran_Ty1/copia-like"/>
</dbReference>
<keyword evidence="1" id="KW-0378">Hydrolase</keyword>
<dbReference type="InterPro" id="IPR001584">
    <property type="entry name" value="Integrase_cat-core"/>
</dbReference>
<dbReference type="Proteomes" id="UP000467841">
    <property type="component" value="Unassembled WGS sequence"/>
</dbReference>
<dbReference type="SUPFAM" id="SSF53098">
    <property type="entry name" value="Ribonuclease H-like"/>
    <property type="match status" value="1"/>
</dbReference>